<dbReference type="Pfam" id="PF13531">
    <property type="entry name" value="SBP_bac_11"/>
    <property type="match status" value="1"/>
</dbReference>
<evidence type="ECO:0000256" key="2">
    <source>
        <dbReference type="ARBA" id="ARBA00009175"/>
    </source>
</evidence>
<dbReference type="Gene3D" id="3.40.190.10">
    <property type="entry name" value="Periplasmic binding protein-like II"/>
    <property type="match status" value="2"/>
</dbReference>
<accession>G9WPY9</accession>
<keyword evidence="4" id="KW-1003">Cell membrane</keyword>
<comment type="caution">
    <text evidence="16">The sequence shown here is derived from an EMBL/GenBank/DDBJ whole genome shotgun (WGS) entry which is preliminary data.</text>
</comment>
<dbReference type="GO" id="GO:0015689">
    <property type="term" value="P:molybdate ion transport"/>
    <property type="evidence" value="ECO:0007669"/>
    <property type="project" value="InterPro"/>
</dbReference>
<comment type="function">
    <text evidence="9">Involved in the transport of molybdenum into the cell. Part of the binding-protein-dependent transport system ModABCD.</text>
</comment>
<dbReference type="PIRSF" id="PIRSF004846">
    <property type="entry name" value="ModA"/>
    <property type="match status" value="1"/>
</dbReference>
<reference evidence="16" key="2">
    <citation type="submission" date="2013-03" db="EMBL/GenBank/DDBJ databases">
        <title>The Genome Sequence of Oribacterium sp. ACB1.</title>
        <authorList>
            <consortium name="The Broad Institute Genomics Platform"/>
            <consortium name="The Broad Institute Genome Sequencing Center for Infectious Disease"/>
            <person name="Earl A."/>
            <person name="Ward D."/>
            <person name="Feldgarden M."/>
            <person name="Gevers D."/>
            <person name="Sizova M."/>
            <person name="Hazen A."/>
            <person name="Epstein S."/>
            <person name="Walker B."/>
            <person name="Young S."/>
            <person name="Zeng Q."/>
            <person name="Gargeya S."/>
            <person name="Fitzgerald M."/>
            <person name="Haas B."/>
            <person name="Abouelleil A."/>
            <person name="Allen A.W."/>
            <person name="Alvarado L."/>
            <person name="Arachchi H.M."/>
            <person name="Berlin A.M."/>
            <person name="Chapman S.B."/>
            <person name="Gainer-Dewar J."/>
            <person name="Goldberg J."/>
            <person name="Griggs A."/>
            <person name="Gujja S."/>
            <person name="Hansen M."/>
            <person name="Howarth C."/>
            <person name="Imamovic A."/>
            <person name="Ireland A."/>
            <person name="Larimer J."/>
            <person name="McCowan C."/>
            <person name="Murphy C."/>
            <person name="Pearson M."/>
            <person name="Poon T.W."/>
            <person name="Priest M."/>
            <person name="Roberts A."/>
            <person name="Saif S."/>
            <person name="Shea T."/>
            <person name="Sisk P."/>
            <person name="Sykes S."/>
            <person name="Wortman J."/>
            <person name="Nusbaum C."/>
            <person name="Birren B."/>
        </authorList>
    </citation>
    <scope>NUCLEOTIDE SEQUENCE [LARGE SCALE GENOMIC DNA]</scope>
    <source>
        <strain evidence="16">ACB1</strain>
    </source>
</reference>
<evidence type="ECO:0000256" key="3">
    <source>
        <dbReference type="ARBA" id="ARBA00022448"/>
    </source>
</evidence>
<dbReference type="RefSeq" id="WP_009535268.1">
    <property type="nucleotide sequence ID" value="NZ_KE148312.1"/>
</dbReference>
<keyword evidence="7" id="KW-0472">Membrane</keyword>
<feature type="binding site" evidence="13">
    <location>
        <position position="96"/>
    </location>
    <ligand>
        <name>molybdate</name>
        <dbReference type="ChEBI" id="CHEBI:36264"/>
    </ligand>
</feature>
<proteinExistence type="inferred from homology"/>
<feature type="chain" id="PRO_5003527672" description="Molybdate-binding protein ModA" evidence="15">
    <location>
        <begin position="26"/>
        <end position="307"/>
    </location>
</feature>
<dbReference type="PATRIC" id="fig|796943.3.peg.1880"/>
<comment type="subcellular location">
    <subcellularLocation>
        <location evidence="1">Cell membrane</location>
    </subcellularLocation>
</comment>
<dbReference type="FunFam" id="3.40.190.10:FF:000030">
    <property type="entry name" value="Molybdate ABC transporter substrate-binding protein"/>
    <property type="match status" value="1"/>
</dbReference>
<comment type="similarity">
    <text evidence="2">Belongs to the bacterial solute-binding protein ModA family.</text>
</comment>
<dbReference type="AlphaFoldDB" id="G9WPY9"/>
<reference evidence="16" key="1">
    <citation type="submission" date="2011-08" db="EMBL/GenBank/DDBJ databases">
        <authorList>
            <consortium name="The Broad Institute Genome Sequencing Platform"/>
            <person name="Earl A."/>
            <person name="Ward D."/>
            <person name="Feldgarden M."/>
            <person name="Gevers D."/>
            <person name="Sizova M."/>
            <person name="Hazen A."/>
            <person name="Epstein S."/>
            <person name="Young S.K."/>
            <person name="Zeng Q."/>
            <person name="Gargeya S."/>
            <person name="Fitzgerald M."/>
            <person name="Haas B."/>
            <person name="Abouelleil A."/>
            <person name="Alvarado L."/>
            <person name="Arachchi H.M."/>
            <person name="Berlin A."/>
            <person name="Brown A."/>
            <person name="Chapman S.B."/>
            <person name="Chen Z."/>
            <person name="Dunbar C."/>
            <person name="Freedman E."/>
            <person name="Gearin G."/>
            <person name="Gellesch M."/>
            <person name="Goldberg J."/>
            <person name="Griggs A."/>
            <person name="Gujja S."/>
            <person name="Heiman D."/>
            <person name="Howarth C."/>
            <person name="Larson L."/>
            <person name="Lui A."/>
            <person name="MacDonald P.J.P."/>
            <person name="Montmayeur A."/>
            <person name="Murphy C."/>
            <person name="Neiman D."/>
            <person name="Pearson M."/>
            <person name="Priest M."/>
            <person name="Roberts A."/>
            <person name="Saif S."/>
            <person name="Shea T."/>
            <person name="Shenoy N."/>
            <person name="Sisk P."/>
            <person name="Stolte C."/>
            <person name="Sykes S."/>
            <person name="Wortman J."/>
            <person name="Nusbaum C."/>
            <person name="Birren B."/>
        </authorList>
    </citation>
    <scope>NUCLEOTIDE SEQUENCE</scope>
    <source>
        <strain evidence="16">ACB1</strain>
    </source>
</reference>
<evidence type="ECO:0000256" key="12">
    <source>
        <dbReference type="ARBA" id="ARBA00078141"/>
    </source>
</evidence>
<gene>
    <name evidence="16" type="ORF">HMPREF9625_01422</name>
</gene>
<evidence type="ECO:0000256" key="10">
    <source>
        <dbReference type="ARBA" id="ARBA00062515"/>
    </source>
</evidence>
<dbReference type="GO" id="GO:0046872">
    <property type="term" value="F:metal ion binding"/>
    <property type="evidence" value="ECO:0007669"/>
    <property type="project" value="UniProtKB-KW"/>
</dbReference>
<organism evidence="16 17">
    <name type="scientific">Oribacterium parvum ACB1</name>
    <dbReference type="NCBI Taxonomy" id="796943"/>
    <lineage>
        <taxon>Bacteria</taxon>
        <taxon>Bacillati</taxon>
        <taxon>Bacillota</taxon>
        <taxon>Clostridia</taxon>
        <taxon>Lachnospirales</taxon>
        <taxon>Lachnospiraceae</taxon>
        <taxon>Oribacterium</taxon>
    </lineage>
</organism>
<dbReference type="NCBIfam" id="TIGR01256">
    <property type="entry name" value="modA"/>
    <property type="match status" value="1"/>
</dbReference>
<dbReference type="PANTHER" id="PTHR30632">
    <property type="entry name" value="MOLYBDATE-BINDING PERIPLASMIC PROTEIN"/>
    <property type="match status" value="1"/>
</dbReference>
<evidence type="ECO:0000256" key="11">
    <source>
        <dbReference type="ARBA" id="ARBA00073171"/>
    </source>
</evidence>
<evidence type="ECO:0000256" key="9">
    <source>
        <dbReference type="ARBA" id="ARBA00056002"/>
    </source>
</evidence>
<sequence length="307" mass="33110">MKKFVVGSLALVLSAMLISCGGAKKEETAAESSVVETESSKAETESAKETEKATEGEKTEVQVFIAASLKNVMEELGAQYEKDNPSVKLVFQADSSGKLLTQIQEGYACDVFFSAAQKQMDTLQEEGKLVEGTRKNVVNNQLCVITRKDSGTKVTGLETLKDAKSIALADGTVPVGRYTRKALVSLGILPEAEDLSKISTKEVSDALGGVEISEQSNVSKVLAAVVEGSSEVGTTYYSDTYGKDTDVEILEKVSYDLTGNVIYPISQVVNDEASEAEITEAKKFIDFVCSDAAKETFQKYYFDTNVE</sequence>
<evidence type="ECO:0000256" key="1">
    <source>
        <dbReference type="ARBA" id="ARBA00004236"/>
    </source>
</evidence>
<protein>
    <recommendedName>
        <fullName evidence="11">Molybdate-binding protein ModA</fullName>
    </recommendedName>
    <alternativeName>
        <fullName evidence="12">Molybdate/tungstate-binding protein ModA</fullName>
    </alternativeName>
</protein>
<dbReference type="Proteomes" id="UP000018461">
    <property type="component" value="Unassembled WGS sequence"/>
</dbReference>
<evidence type="ECO:0000256" key="14">
    <source>
        <dbReference type="SAM" id="MobiDB-lite"/>
    </source>
</evidence>
<keyword evidence="8" id="KW-0826">Tungsten</keyword>
<dbReference type="InterPro" id="IPR005950">
    <property type="entry name" value="ModA"/>
</dbReference>
<feature type="binding site" evidence="13">
    <location>
        <position position="218"/>
    </location>
    <ligand>
        <name>molybdate</name>
        <dbReference type="ChEBI" id="CHEBI:36264"/>
    </ligand>
</feature>
<evidence type="ECO:0000313" key="17">
    <source>
        <dbReference type="Proteomes" id="UP000018461"/>
    </source>
</evidence>
<feature type="signal peptide" evidence="15">
    <location>
        <begin position="1"/>
        <end position="25"/>
    </location>
</feature>
<dbReference type="GO" id="GO:0005886">
    <property type="term" value="C:plasma membrane"/>
    <property type="evidence" value="ECO:0007669"/>
    <property type="project" value="UniProtKB-SubCell"/>
</dbReference>
<dbReference type="STRING" id="796943.HMPREF9625_01422"/>
<keyword evidence="6 15" id="KW-0732">Signal</keyword>
<evidence type="ECO:0000256" key="7">
    <source>
        <dbReference type="ARBA" id="ARBA00023136"/>
    </source>
</evidence>
<feature type="binding site" evidence="13">
    <location>
        <position position="236"/>
    </location>
    <ligand>
        <name>molybdate</name>
        <dbReference type="ChEBI" id="CHEBI:36264"/>
    </ligand>
</feature>
<evidence type="ECO:0000256" key="6">
    <source>
        <dbReference type="ARBA" id="ARBA00022729"/>
    </source>
</evidence>
<evidence type="ECO:0000256" key="5">
    <source>
        <dbReference type="ARBA" id="ARBA00022723"/>
    </source>
</evidence>
<dbReference type="SUPFAM" id="SSF53850">
    <property type="entry name" value="Periplasmic binding protein-like II"/>
    <property type="match status" value="1"/>
</dbReference>
<evidence type="ECO:0000256" key="4">
    <source>
        <dbReference type="ARBA" id="ARBA00022475"/>
    </source>
</evidence>
<evidence type="ECO:0000256" key="8">
    <source>
        <dbReference type="ARBA" id="ARBA00023245"/>
    </source>
</evidence>
<evidence type="ECO:0000256" key="13">
    <source>
        <dbReference type="PIRSR" id="PIRSR004846-1"/>
    </source>
</evidence>
<evidence type="ECO:0000313" key="16">
    <source>
        <dbReference type="EMBL" id="EHL10422.1"/>
    </source>
</evidence>
<keyword evidence="13" id="KW-0500">Molybdenum</keyword>
<keyword evidence="5 13" id="KW-0479">Metal-binding</keyword>
<evidence type="ECO:0000256" key="15">
    <source>
        <dbReference type="SAM" id="SignalP"/>
    </source>
</evidence>
<dbReference type="EMBL" id="AFZC02000001">
    <property type="protein sequence ID" value="EHL10422.1"/>
    <property type="molecule type" value="Genomic_DNA"/>
</dbReference>
<feature type="compositionally biased region" description="Basic and acidic residues" evidence="14">
    <location>
        <begin position="38"/>
        <end position="55"/>
    </location>
</feature>
<keyword evidence="3" id="KW-0813">Transport</keyword>
<dbReference type="InterPro" id="IPR050682">
    <property type="entry name" value="ModA/WtpA"/>
</dbReference>
<comment type="subunit">
    <text evidence="10">The complex is composed of two ATP-binding proteins (ModC), two transmembrane proteins (ModB) and a solute-binding protein (ModA).</text>
</comment>
<dbReference type="PANTHER" id="PTHR30632:SF0">
    <property type="entry name" value="SULFATE-BINDING PROTEIN"/>
    <property type="match status" value="1"/>
</dbReference>
<dbReference type="PROSITE" id="PS51257">
    <property type="entry name" value="PROKAR_LIPOPROTEIN"/>
    <property type="match status" value="1"/>
</dbReference>
<feature type="binding site" evidence="13">
    <location>
        <position position="68"/>
    </location>
    <ligand>
        <name>molybdate</name>
        <dbReference type="ChEBI" id="CHEBI:36264"/>
    </ligand>
</feature>
<dbReference type="HOGENOM" id="CLU_065520_3_1_9"/>
<name>G9WPY9_9FIRM</name>
<feature type="region of interest" description="Disordered" evidence="14">
    <location>
        <begin position="29"/>
        <end position="55"/>
    </location>
</feature>
<dbReference type="GO" id="GO:0030973">
    <property type="term" value="F:molybdate ion binding"/>
    <property type="evidence" value="ECO:0007669"/>
    <property type="project" value="TreeGrafter"/>
</dbReference>
<keyword evidence="17" id="KW-1185">Reference proteome</keyword>